<comment type="caution">
    <text evidence="1">The sequence shown here is derived from an EMBL/GenBank/DDBJ whole genome shotgun (WGS) entry which is preliminary data.</text>
</comment>
<dbReference type="Proteomes" id="UP000195868">
    <property type="component" value="Unassembled WGS sequence"/>
</dbReference>
<reference evidence="2" key="1">
    <citation type="submission" date="2017-04" db="EMBL/GenBank/DDBJ databases">
        <title>Function of individual gut microbiota members based on whole genome sequencing of pure cultures obtained from chicken caecum.</title>
        <authorList>
            <person name="Medvecky M."/>
            <person name="Cejkova D."/>
            <person name="Polansky O."/>
            <person name="Karasova D."/>
            <person name="Kubasova T."/>
            <person name="Cizek A."/>
            <person name="Rychlik I."/>
        </authorList>
    </citation>
    <scope>NUCLEOTIDE SEQUENCE [LARGE SCALE GENOMIC DNA]</scope>
    <source>
        <strain evidence="2">An71</strain>
    </source>
</reference>
<name>A0A1Y3UNJ5_LIMRT</name>
<gene>
    <name evidence="1" type="ORF">B5G22_00295</name>
</gene>
<organism evidence="1 2">
    <name type="scientific">Limosilactobacillus reuteri</name>
    <name type="common">Lactobacillus reuteri</name>
    <dbReference type="NCBI Taxonomy" id="1598"/>
    <lineage>
        <taxon>Bacteria</taxon>
        <taxon>Bacillati</taxon>
        <taxon>Bacillota</taxon>
        <taxon>Bacilli</taxon>
        <taxon>Lactobacillales</taxon>
        <taxon>Lactobacillaceae</taxon>
        <taxon>Limosilactobacillus</taxon>
    </lineage>
</organism>
<proteinExistence type="predicted"/>
<dbReference type="EMBL" id="NFHN01000001">
    <property type="protein sequence ID" value="OUN50401.1"/>
    <property type="molecule type" value="Genomic_DNA"/>
</dbReference>
<accession>A0A1Y3UNJ5</accession>
<evidence type="ECO:0000313" key="2">
    <source>
        <dbReference type="Proteomes" id="UP000195868"/>
    </source>
</evidence>
<sequence>MRTVKSFDEFQKNISHLSQDGHTLEAVWNAVHSSIGIIDQNDDSTGELNVILSVKMMDDSIKKYPSFDKDNPIHKNALKICKDFLDIPPVDRYLPGDKPEWHNKKAMAKRKKEMIDIFNQTKDVFNTLKEMD</sequence>
<protein>
    <submittedName>
        <fullName evidence="1">Uncharacterized protein</fullName>
    </submittedName>
</protein>
<dbReference type="AlphaFoldDB" id="A0A1Y3UNJ5"/>
<evidence type="ECO:0000313" key="1">
    <source>
        <dbReference type="EMBL" id="OUN50401.1"/>
    </source>
</evidence>
<dbReference type="RefSeq" id="WP_087214294.1">
    <property type="nucleotide sequence ID" value="NZ_NFHN01000001.1"/>
</dbReference>